<sequence length="187" mass="20467">MAEMLADDEDIEDVTLLAEHQVPGWLQRLDVPPHWQLIDFPDSAEPSLTRMAVRGPLGNGEWQAADTISVFAYTGWPAFYDVFQSADRTLRGLNAAGIAVRVLPVPPVQRTAAIRSIGSAAIGERNVWVEQTHYVAGSEQPQASRLIVHTILVEATSRPRFAEDVNRLSNAVYQGFVGTLANECSNG</sequence>
<dbReference type="Proteomes" id="UP000217768">
    <property type="component" value="Unassembled WGS sequence"/>
</dbReference>
<proteinExistence type="predicted"/>
<evidence type="ECO:0000313" key="2">
    <source>
        <dbReference type="Proteomes" id="UP000217768"/>
    </source>
</evidence>
<comment type="caution">
    <text evidence="1">The sequence shown here is derived from an EMBL/GenBank/DDBJ whole genome shotgun (WGS) entry which is preliminary data.</text>
</comment>
<gene>
    <name evidence="1" type="ORF">CKJ66_22360</name>
</gene>
<dbReference type="RefSeq" id="WP_023862226.1">
    <property type="nucleotide sequence ID" value="NZ_JAEKMM010000053.1"/>
</dbReference>
<name>A0A2A2ZDH8_MYCAV</name>
<reference evidence="1 2" key="1">
    <citation type="submission" date="2017-08" db="EMBL/GenBank/DDBJ databases">
        <title>Phylogenetic analysis of Mycobacterium avium complex whole genomes.</title>
        <authorList>
            <person name="Caverly L.J."/>
            <person name="Spilker T."/>
            <person name="Lipuma J."/>
        </authorList>
    </citation>
    <scope>NUCLEOTIDE SEQUENCE [LARGE SCALE GENOMIC DNA]</scope>
    <source>
        <strain evidence="1 2">FLAC0165</strain>
    </source>
</reference>
<dbReference type="GeneID" id="75272017"/>
<accession>A0A2A2ZDH8</accession>
<evidence type="ECO:0000313" key="1">
    <source>
        <dbReference type="EMBL" id="PBA24516.1"/>
    </source>
</evidence>
<organism evidence="1 2">
    <name type="scientific">Mycobacterium avium</name>
    <dbReference type="NCBI Taxonomy" id="1764"/>
    <lineage>
        <taxon>Bacteria</taxon>
        <taxon>Bacillati</taxon>
        <taxon>Actinomycetota</taxon>
        <taxon>Actinomycetes</taxon>
        <taxon>Mycobacteriales</taxon>
        <taxon>Mycobacteriaceae</taxon>
        <taxon>Mycobacterium</taxon>
        <taxon>Mycobacterium avium complex (MAC)</taxon>
    </lineage>
</organism>
<dbReference type="AlphaFoldDB" id="A0A2A2ZDH8"/>
<dbReference type="EMBL" id="NSFD01000052">
    <property type="protein sequence ID" value="PBA24516.1"/>
    <property type="molecule type" value="Genomic_DNA"/>
</dbReference>
<protein>
    <submittedName>
        <fullName evidence="1">Uncharacterized protein</fullName>
    </submittedName>
</protein>